<gene>
    <name evidence="1" type="ORF">UFOVP1475_36</name>
</gene>
<evidence type="ECO:0000313" key="1">
    <source>
        <dbReference type="EMBL" id="CAB4215633.1"/>
    </source>
</evidence>
<sequence>MSLSITQTPALVSLAQSPIPFTLSESSAALRTSSSFQYVGELYYWTGSSTQSSSTANYTIVKYANQSGVGIFDVSKIINSTLTDSLINNPSNVEFFAVDFYTQYYNGSTYVTGSHVKSSTYKALDGYGLMGIDLVGYPISSGSQYWPLMTDGPATQSVFIDNYGSAGVYVGTSDTIQPTKIVYTGNTGTGNYNLSSSVSSSGQIYPYPIAPLQSGFPISTSGLTTYSVQPYSGSVALGKAIQFNIECVQKYPNVRIAWKNRYGQFDWMNFYMVSRESFNVKRNQYQPQLGTWNSSTLSYSRTDSMNKNYIVDANSSLSVNSWFVPQEQNEIFKQLLSADEIYWLYDEANNLARPLSIQTSKVTFKTGVVDHLIQYQFDFEYGQSYKLIF</sequence>
<organism evidence="1">
    <name type="scientific">uncultured Caudovirales phage</name>
    <dbReference type="NCBI Taxonomy" id="2100421"/>
    <lineage>
        <taxon>Viruses</taxon>
        <taxon>Duplodnaviria</taxon>
        <taxon>Heunggongvirae</taxon>
        <taxon>Uroviricota</taxon>
        <taxon>Caudoviricetes</taxon>
        <taxon>Peduoviridae</taxon>
        <taxon>Maltschvirus</taxon>
        <taxon>Maltschvirus maltsch</taxon>
    </lineage>
</organism>
<proteinExistence type="predicted"/>
<protein>
    <submittedName>
        <fullName evidence="1">Uncharacterized protein</fullName>
    </submittedName>
</protein>
<dbReference type="EMBL" id="LR797423">
    <property type="protein sequence ID" value="CAB4215633.1"/>
    <property type="molecule type" value="Genomic_DNA"/>
</dbReference>
<reference evidence="1" key="1">
    <citation type="submission" date="2020-05" db="EMBL/GenBank/DDBJ databases">
        <authorList>
            <person name="Chiriac C."/>
            <person name="Salcher M."/>
            <person name="Ghai R."/>
            <person name="Kavagutti S V."/>
        </authorList>
    </citation>
    <scope>NUCLEOTIDE SEQUENCE</scope>
</reference>
<name>A0A6J5SL27_9CAUD</name>
<accession>A0A6J5SL27</accession>